<feature type="short sequence motif" description="'KMSKS' region" evidence="12">
    <location>
        <begin position="280"/>
        <end position="284"/>
    </location>
</feature>
<evidence type="ECO:0000256" key="6">
    <source>
        <dbReference type="ARBA" id="ARBA00022723"/>
    </source>
</evidence>
<dbReference type="Pfam" id="PF01406">
    <property type="entry name" value="tRNA-synt_1e"/>
    <property type="match status" value="1"/>
</dbReference>
<keyword evidence="5 12" id="KW-0436">Ligase</keyword>
<comment type="subunit">
    <text evidence="3 12">Monomer.</text>
</comment>
<evidence type="ECO:0000313" key="14">
    <source>
        <dbReference type="EMBL" id="TGG40055.1"/>
    </source>
</evidence>
<evidence type="ECO:0000259" key="13">
    <source>
        <dbReference type="SMART" id="SM00840"/>
    </source>
</evidence>
<comment type="cofactor">
    <cofactor evidence="12">
        <name>Zn(2+)</name>
        <dbReference type="ChEBI" id="CHEBI:29105"/>
    </cofactor>
    <text evidence="12">Binds 1 zinc ion per subunit.</text>
</comment>
<evidence type="ECO:0000256" key="9">
    <source>
        <dbReference type="ARBA" id="ARBA00022840"/>
    </source>
</evidence>
<comment type="catalytic activity">
    <reaction evidence="12">
        <text>tRNA(Cys) + L-cysteine + ATP = L-cysteinyl-tRNA(Cys) + AMP + diphosphate</text>
        <dbReference type="Rhea" id="RHEA:17773"/>
        <dbReference type="Rhea" id="RHEA-COMP:9661"/>
        <dbReference type="Rhea" id="RHEA-COMP:9679"/>
        <dbReference type="ChEBI" id="CHEBI:30616"/>
        <dbReference type="ChEBI" id="CHEBI:33019"/>
        <dbReference type="ChEBI" id="CHEBI:35235"/>
        <dbReference type="ChEBI" id="CHEBI:78442"/>
        <dbReference type="ChEBI" id="CHEBI:78517"/>
        <dbReference type="ChEBI" id="CHEBI:456215"/>
        <dbReference type="EC" id="6.1.1.16"/>
    </reaction>
</comment>
<evidence type="ECO:0000256" key="5">
    <source>
        <dbReference type="ARBA" id="ARBA00022598"/>
    </source>
</evidence>
<dbReference type="AlphaFoldDB" id="A0A4Z0V8F5"/>
<evidence type="ECO:0000256" key="8">
    <source>
        <dbReference type="ARBA" id="ARBA00022833"/>
    </source>
</evidence>
<dbReference type="NCBIfam" id="TIGR00435">
    <property type="entry name" value="cysS"/>
    <property type="match status" value="1"/>
</dbReference>
<reference evidence="14 15" key="1">
    <citation type="submission" date="2019-02" db="EMBL/GenBank/DDBJ databases">
        <title>Isolation and identification of novel species under the genus Muribaculum.</title>
        <authorList>
            <person name="Miyake S."/>
            <person name="Ding Y."/>
            <person name="Low A."/>
            <person name="Soh M."/>
            <person name="Seedorf H."/>
        </authorList>
    </citation>
    <scope>NUCLEOTIDE SEQUENCE [LARGE SCALE GENOMIC DNA]</scope>
    <source>
        <strain evidence="14 15">TLL-A3</strain>
    </source>
</reference>
<dbReference type="InterPro" id="IPR056411">
    <property type="entry name" value="CysS_C"/>
</dbReference>
<feature type="domain" description="Cysteinyl-tRNA synthetase class Ia DALR" evidence="13">
    <location>
        <begin position="367"/>
        <end position="430"/>
    </location>
</feature>
<evidence type="ECO:0000256" key="4">
    <source>
        <dbReference type="ARBA" id="ARBA00022490"/>
    </source>
</evidence>
<evidence type="ECO:0000256" key="3">
    <source>
        <dbReference type="ARBA" id="ARBA00011245"/>
    </source>
</evidence>
<dbReference type="InterPro" id="IPR014729">
    <property type="entry name" value="Rossmann-like_a/b/a_fold"/>
</dbReference>
<dbReference type="GO" id="GO:0005524">
    <property type="term" value="F:ATP binding"/>
    <property type="evidence" value="ECO:0007669"/>
    <property type="project" value="UniProtKB-UniRule"/>
</dbReference>
<dbReference type="PRINTS" id="PR00983">
    <property type="entry name" value="TRNASYNTHCYS"/>
</dbReference>
<gene>
    <name evidence="12" type="primary">cysS</name>
    <name evidence="14" type="ORF">EZ315_04830</name>
</gene>
<evidence type="ECO:0000313" key="15">
    <source>
        <dbReference type="Proteomes" id="UP000297635"/>
    </source>
</evidence>
<dbReference type="GO" id="GO:0005829">
    <property type="term" value="C:cytosol"/>
    <property type="evidence" value="ECO:0007669"/>
    <property type="project" value="TreeGrafter"/>
</dbReference>
<keyword evidence="8 12" id="KW-0862">Zinc</keyword>
<dbReference type="InterPro" id="IPR032678">
    <property type="entry name" value="tRNA-synt_1_cat_dom"/>
</dbReference>
<organism evidence="14 15">
    <name type="scientific">Duncaniella freteri</name>
    <dbReference type="NCBI Taxonomy" id="2530391"/>
    <lineage>
        <taxon>Bacteria</taxon>
        <taxon>Pseudomonadati</taxon>
        <taxon>Bacteroidota</taxon>
        <taxon>Bacteroidia</taxon>
        <taxon>Bacteroidales</taxon>
        <taxon>Muribaculaceae</taxon>
        <taxon>Duncaniella</taxon>
    </lineage>
</organism>
<dbReference type="FunFam" id="3.40.50.620:FF:000140">
    <property type="entry name" value="Cysteine--tRNA ligase"/>
    <property type="match status" value="1"/>
</dbReference>
<comment type="subcellular location">
    <subcellularLocation>
        <location evidence="1 12">Cytoplasm</location>
    </subcellularLocation>
</comment>
<protein>
    <recommendedName>
        <fullName evidence="12">Cysteine--tRNA ligase</fullName>
        <ecNumber evidence="12">6.1.1.16</ecNumber>
    </recommendedName>
    <alternativeName>
        <fullName evidence="12">Cysteinyl-tRNA synthetase</fullName>
        <shortName evidence="12">CysRS</shortName>
    </alternativeName>
</protein>
<dbReference type="InterPro" id="IPR009080">
    <property type="entry name" value="tRNAsynth_Ia_anticodon-bd"/>
</dbReference>
<evidence type="ECO:0000256" key="10">
    <source>
        <dbReference type="ARBA" id="ARBA00022917"/>
    </source>
</evidence>
<dbReference type="GeneID" id="82149109"/>
<comment type="caution">
    <text evidence="14">The sequence shown here is derived from an EMBL/GenBank/DDBJ whole genome shotgun (WGS) entry which is preliminary data.</text>
</comment>
<dbReference type="SMART" id="SM00840">
    <property type="entry name" value="DALR_2"/>
    <property type="match status" value="1"/>
</dbReference>
<dbReference type="GO" id="GO:0006423">
    <property type="term" value="P:cysteinyl-tRNA aminoacylation"/>
    <property type="evidence" value="ECO:0007669"/>
    <property type="project" value="UniProtKB-UniRule"/>
</dbReference>
<sequence>MLNIYNTLTRTKQPFKPIHEGRVGMYVCGPTVYGDGHLGHARPAITFDVLFRYLSHLGYKVRYVRNITDVGHLEHDADDGEDKIAKKARLEQLEPMEVVQHYLTRYHKAMEALNVLPPSIEPHASGHIIEQIEYVKRILDSGYAYISDGSVYFDVPKYNRDHRYGKLSGRNIDELLATTRTLDGQEQKRNPADFALWKKASPEHIMHWPSPWSEGFPGWHLECSAMGEKYLGETFDIHGGGMDLMFPHHECEIAQSMAHNGQEAVNYWMHNNMITINGKKMGKSLGNFITLDEFFSGSHPLLTQPYSPMTIRFFILQAHYRGTVDFSNEALQASEKALGRIQEGYRRLQELTPSESSTIDVKGIREKCYEALDDDMNTPVVIAHLFDALRLVNSVKDGKATATQEDIDELKSVFDTFLVDILGIRPEIVGGADNADAMKPFEKAMELILDIRAKAKGAKDWTTSDLIRDRLAEAGFVIKDTKDGAEWSVK</sequence>
<keyword evidence="9 12" id="KW-0067">ATP-binding</keyword>
<feature type="binding site" evidence="12">
    <location>
        <position position="28"/>
    </location>
    <ligand>
        <name>Zn(2+)</name>
        <dbReference type="ChEBI" id="CHEBI:29105"/>
    </ligand>
</feature>
<evidence type="ECO:0000256" key="2">
    <source>
        <dbReference type="ARBA" id="ARBA00005594"/>
    </source>
</evidence>
<evidence type="ECO:0000256" key="7">
    <source>
        <dbReference type="ARBA" id="ARBA00022741"/>
    </source>
</evidence>
<keyword evidence="6 12" id="KW-0479">Metal-binding</keyword>
<feature type="binding site" evidence="12">
    <location>
        <position position="252"/>
    </location>
    <ligand>
        <name>Zn(2+)</name>
        <dbReference type="ChEBI" id="CHEBI:29105"/>
    </ligand>
</feature>
<dbReference type="Gene3D" id="3.40.50.620">
    <property type="entry name" value="HUPs"/>
    <property type="match status" value="1"/>
</dbReference>
<dbReference type="Gene3D" id="1.20.120.1910">
    <property type="entry name" value="Cysteine-tRNA ligase, C-terminal anti-codon recognition domain"/>
    <property type="match status" value="1"/>
</dbReference>
<dbReference type="Pfam" id="PF09190">
    <property type="entry name" value="DALR_2"/>
    <property type="match status" value="1"/>
</dbReference>
<dbReference type="PANTHER" id="PTHR10890:SF3">
    <property type="entry name" value="CYSTEINE--TRNA LIGASE, CYTOPLASMIC"/>
    <property type="match status" value="1"/>
</dbReference>
<dbReference type="SUPFAM" id="SSF47323">
    <property type="entry name" value="Anticodon-binding domain of a subclass of class I aminoacyl-tRNA synthetases"/>
    <property type="match status" value="1"/>
</dbReference>
<evidence type="ECO:0000256" key="1">
    <source>
        <dbReference type="ARBA" id="ARBA00004496"/>
    </source>
</evidence>
<keyword evidence="4 12" id="KW-0963">Cytoplasm</keyword>
<dbReference type="HAMAP" id="MF_00041">
    <property type="entry name" value="Cys_tRNA_synth"/>
    <property type="match status" value="1"/>
</dbReference>
<feature type="short sequence motif" description="'HIGH' region" evidence="12">
    <location>
        <begin position="30"/>
        <end position="40"/>
    </location>
</feature>
<dbReference type="InterPro" id="IPR024909">
    <property type="entry name" value="Cys-tRNA/MSH_ligase"/>
</dbReference>
<keyword evidence="10 12" id="KW-0648">Protein biosynthesis</keyword>
<feature type="binding site" evidence="12">
    <location>
        <position position="248"/>
    </location>
    <ligand>
        <name>Zn(2+)</name>
        <dbReference type="ChEBI" id="CHEBI:29105"/>
    </ligand>
</feature>
<dbReference type="InterPro" id="IPR015273">
    <property type="entry name" value="Cys-tRNA-synt_Ia_DALR"/>
</dbReference>
<dbReference type="Pfam" id="PF23493">
    <property type="entry name" value="CysS_C"/>
    <property type="match status" value="1"/>
</dbReference>
<feature type="binding site" evidence="12">
    <location>
        <position position="223"/>
    </location>
    <ligand>
        <name>Zn(2+)</name>
        <dbReference type="ChEBI" id="CHEBI:29105"/>
    </ligand>
</feature>
<dbReference type="PANTHER" id="PTHR10890">
    <property type="entry name" value="CYSTEINYL-TRNA SYNTHETASE"/>
    <property type="match status" value="1"/>
</dbReference>
<dbReference type="GO" id="GO:0008270">
    <property type="term" value="F:zinc ion binding"/>
    <property type="evidence" value="ECO:0007669"/>
    <property type="project" value="UniProtKB-UniRule"/>
</dbReference>
<name>A0A4Z0V8F5_9BACT</name>
<dbReference type="EC" id="6.1.1.16" evidence="12"/>
<dbReference type="GO" id="GO:0004817">
    <property type="term" value="F:cysteine-tRNA ligase activity"/>
    <property type="evidence" value="ECO:0007669"/>
    <property type="project" value="UniProtKB-UniRule"/>
</dbReference>
<keyword evidence="7 12" id="KW-0547">Nucleotide-binding</keyword>
<keyword evidence="11 12" id="KW-0030">Aminoacyl-tRNA synthetase</keyword>
<proteinExistence type="inferred from homology"/>
<dbReference type="SUPFAM" id="SSF52374">
    <property type="entry name" value="Nucleotidylyl transferase"/>
    <property type="match status" value="1"/>
</dbReference>
<evidence type="ECO:0000256" key="12">
    <source>
        <dbReference type="HAMAP-Rule" id="MF_00041"/>
    </source>
</evidence>
<keyword evidence="15" id="KW-1185">Reference proteome</keyword>
<dbReference type="InterPro" id="IPR015803">
    <property type="entry name" value="Cys-tRNA-ligase"/>
</dbReference>
<accession>A0A4Z0V8F5</accession>
<dbReference type="CDD" id="cd00672">
    <property type="entry name" value="CysRS_core"/>
    <property type="match status" value="1"/>
</dbReference>
<dbReference type="Proteomes" id="UP000297635">
    <property type="component" value="Unassembled WGS sequence"/>
</dbReference>
<comment type="similarity">
    <text evidence="2 12">Belongs to the class-I aminoacyl-tRNA synthetase family.</text>
</comment>
<feature type="binding site" evidence="12">
    <location>
        <position position="283"/>
    </location>
    <ligand>
        <name>ATP</name>
        <dbReference type="ChEBI" id="CHEBI:30616"/>
    </ligand>
</feature>
<dbReference type="RefSeq" id="WP_135471072.1">
    <property type="nucleotide sequence ID" value="NZ_CASJDB010000003.1"/>
</dbReference>
<dbReference type="EMBL" id="SJSA01000001">
    <property type="protein sequence ID" value="TGG40055.1"/>
    <property type="molecule type" value="Genomic_DNA"/>
</dbReference>
<evidence type="ECO:0000256" key="11">
    <source>
        <dbReference type="ARBA" id="ARBA00023146"/>
    </source>
</evidence>